<proteinExistence type="predicted"/>
<gene>
    <name evidence="2" type="ORF">FBUS_04108</name>
</gene>
<accession>A0A8E0RSQ0</accession>
<evidence type="ECO:0000256" key="1">
    <source>
        <dbReference type="SAM" id="MobiDB-lite"/>
    </source>
</evidence>
<dbReference type="EMBL" id="LUCM01007754">
    <property type="protein sequence ID" value="KAA0189384.1"/>
    <property type="molecule type" value="Genomic_DNA"/>
</dbReference>
<reference evidence="2" key="1">
    <citation type="submission" date="2019-05" db="EMBL/GenBank/DDBJ databases">
        <title>Annotation for the trematode Fasciolopsis buski.</title>
        <authorList>
            <person name="Choi Y.-J."/>
        </authorList>
    </citation>
    <scope>NUCLEOTIDE SEQUENCE</scope>
    <source>
        <strain evidence="2">HT</strain>
        <tissue evidence="2">Whole worm</tissue>
    </source>
</reference>
<organism evidence="2 3">
    <name type="scientific">Fasciolopsis buskii</name>
    <dbReference type="NCBI Taxonomy" id="27845"/>
    <lineage>
        <taxon>Eukaryota</taxon>
        <taxon>Metazoa</taxon>
        <taxon>Spiralia</taxon>
        <taxon>Lophotrochozoa</taxon>
        <taxon>Platyhelminthes</taxon>
        <taxon>Trematoda</taxon>
        <taxon>Digenea</taxon>
        <taxon>Plagiorchiida</taxon>
        <taxon>Echinostomata</taxon>
        <taxon>Echinostomatoidea</taxon>
        <taxon>Fasciolidae</taxon>
        <taxon>Fasciolopsis</taxon>
    </lineage>
</organism>
<feature type="region of interest" description="Disordered" evidence="1">
    <location>
        <begin position="129"/>
        <end position="148"/>
    </location>
</feature>
<evidence type="ECO:0000313" key="3">
    <source>
        <dbReference type="Proteomes" id="UP000728185"/>
    </source>
</evidence>
<name>A0A8E0RSQ0_9TREM</name>
<keyword evidence="3" id="KW-1185">Reference proteome</keyword>
<evidence type="ECO:0000313" key="2">
    <source>
        <dbReference type="EMBL" id="KAA0189384.1"/>
    </source>
</evidence>
<protein>
    <submittedName>
        <fullName evidence="2">Uncharacterized protein</fullName>
    </submittedName>
</protein>
<dbReference type="OrthoDB" id="6284965at2759"/>
<dbReference type="AlphaFoldDB" id="A0A8E0RSQ0"/>
<dbReference type="Proteomes" id="UP000728185">
    <property type="component" value="Unassembled WGS sequence"/>
</dbReference>
<sequence length="200" mass="22602">MLASLTETCRVVMSWISSQNSSKRLFNSSPRTSHPPRVRAAFVQLYAVQVYRARQINRELKRLQVEGELTSAAIQAIRCRNDSRHFHDTSTSITSEHIASNKVNSPSEPENSSHMLLNATETHTCGATRCRTNEKESTRSIPPTRDQSDNQYTCVCRLTVPTLSPKMDGISSTELSNLRSRQEALAERIQTLQVSWGLYY</sequence>
<comment type="caution">
    <text evidence="2">The sequence shown here is derived from an EMBL/GenBank/DDBJ whole genome shotgun (WGS) entry which is preliminary data.</text>
</comment>